<dbReference type="OrthoDB" id="46727at2759"/>
<comment type="subcellular location">
    <subcellularLocation>
        <location evidence="1">Plastid</location>
        <location evidence="1">Chloroplast</location>
    </subcellularLocation>
</comment>
<dbReference type="PANTHER" id="PTHR33926:SF4">
    <property type="entry name" value="PROTEIN TIC 22, CHLOROPLASTIC"/>
    <property type="match status" value="1"/>
</dbReference>
<dbReference type="Pfam" id="PF04278">
    <property type="entry name" value="Tic22"/>
    <property type="match status" value="1"/>
</dbReference>
<keyword evidence="2" id="KW-0150">Chloroplast</keyword>
<evidence type="ECO:0000256" key="2">
    <source>
        <dbReference type="ARBA" id="ARBA00022528"/>
    </source>
</evidence>
<dbReference type="AlphaFoldDB" id="A0A9W7DQ91"/>
<keyword evidence="3" id="KW-0934">Plastid</keyword>
<dbReference type="GO" id="GO:0009507">
    <property type="term" value="C:chloroplast"/>
    <property type="evidence" value="ECO:0007669"/>
    <property type="project" value="UniProtKB-SubCell"/>
</dbReference>
<organism evidence="4 5">
    <name type="scientific">Triparma retinervis</name>
    <dbReference type="NCBI Taxonomy" id="2557542"/>
    <lineage>
        <taxon>Eukaryota</taxon>
        <taxon>Sar</taxon>
        <taxon>Stramenopiles</taxon>
        <taxon>Ochrophyta</taxon>
        <taxon>Bolidophyceae</taxon>
        <taxon>Parmales</taxon>
        <taxon>Triparmaceae</taxon>
        <taxon>Triparma</taxon>
    </lineage>
</organism>
<sequence length="238" mass="26313">MLLSVPTFAITDSSGTPYMVVDESAKVIAYFFTSAVEAERIIAEGKESARKEWGKGKDKDKDMDPREIWRSATVSTLPLSSVLSLSLQGRTKSGVYFKLTPTEADLQEALNYTSIKGGLPDGKVPLFFSDALTVPLDFYDVREGGWKSKGNVVGEVETFKPIFFSRKELEEAWGKYGGSGDLKVEVTELTGVVKEIVNGRDPELGRLGIVPYKGSKDREKRVRGKGIDYKMGERILIL</sequence>
<dbReference type="PANTHER" id="PTHR33926">
    <property type="entry name" value="PROTEIN TIC 22, CHLOROPLASTIC"/>
    <property type="match status" value="1"/>
</dbReference>
<evidence type="ECO:0000256" key="1">
    <source>
        <dbReference type="ARBA" id="ARBA00004229"/>
    </source>
</evidence>
<comment type="caution">
    <text evidence="4">The sequence shown here is derived from an EMBL/GenBank/DDBJ whole genome shotgun (WGS) entry which is preliminary data.</text>
</comment>
<reference evidence="4" key="1">
    <citation type="submission" date="2022-07" db="EMBL/GenBank/DDBJ databases">
        <title>Genome analysis of Parmales, a sister group of diatoms, reveals the evolutionary specialization of diatoms from phago-mixotrophs to photoautotrophs.</title>
        <authorList>
            <person name="Ban H."/>
            <person name="Sato S."/>
            <person name="Yoshikawa S."/>
            <person name="Kazumasa Y."/>
            <person name="Nakamura Y."/>
            <person name="Ichinomiya M."/>
            <person name="Saitoh K."/>
            <person name="Sato N."/>
            <person name="Blanc-Mathieu R."/>
            <person name="Endo H."/>
            <person name="Kuwata A."/>
            <person name="Ogata H."/>
        </authorList>
    </citation>
    <scope>NUCLEOTIDE SEQUENCE</scope>
</reference>
<proteinExistence type="predicted"/>
<dbReference type="Proteomes" id="UP001165082">
    <property type="component" value="Unassembled WGS sequence"/>
</dbReference>
<name>A0A9W7DQ91_9STRA</name>
<evidence type="ECO:0000313" key="5">
    <source>
        <dbReference type="Proteomes" id="UP001165082"/>
    </source>
</evidence>
<dbReference type="GO" id="GO:0015031">
    <property type="term" value="P:protein transport"/>
    <property type="evidence" value="ECO:0007669"/>
    <property type="project" value="InterPro"/>
</dbReference>
<evidence type="ECO:0000256" key="3">
    <source>
        <dbReference type="ARBA" id="ARBA00022640"/>
    </source>
</evidence>
<dbReference type="InterPro" id="IPR007378">
    <property type="entry name" value="Tic22-like"/>
</dbReference>
<dbReference type="EMBL" id="BRXZ01001953">
    <property type="protein sequence ID" value="GMH50672.1"/>
    <property type="molecule type" value="Genomic_DNA"/>
</dbReference>
<gene>
    <name evidence="4" type="ORF">TrRE_jg2376</name>
</gene>
<keyword evidence="5" id="KW-1185">Reference proteome</keyword>
<accession>A0A9W7DQ91</accession>
<dbReference type="Gene3D" id="3.40.1350.100">
    <property type="match status" value="1"/>
</dbReference>
<evidence type="ECO:0000313" key="4">
    <source>
        <dbReference type="EMBL" id="GMH50672.1"/>
    </source>
</evidence>
<protein>
    <submittedName>
        <fullName evidence="4">Uncharacterized protein</fullName>
    </submittedName>
</protein>